<evidence type="ECO:0000256" key="2">
    <source>
        <dbReference type="ARBA" id="ARBA00022692"/>
    </source>
</evidence>
<accession>A0A0A1SWV0</accession>
<feature type="region of interest" description="Disordered" evidence="5">
    <location>
        <begin position="1"/>
        <end position="124"/>
    </location>
</feature>
<evidence type="ECO:0008006" key="8">
    <source>
        <dbReference type="Google" id="ProtNLM"/>
    </source>
</evidence>
<evidence type="ECO:0000313" key="7">
    <source>
        <dbReference type="Proteomes" id="UP000039046"/>
    </source>
</evidence>
<comment type="subcellular location">
    <subcellularLocation>
        <location evidence="1">Membrane</location>
    </subcellularLocation>
</comment>
<feature type="compositionally biased region" description="Basic and acidic residues" evidence="5">
    <location>
        <begin position="1"/>
        <end position="14"/>
    </location>
</feature>
<dbReference type="CDD" id="cd12910">
    <property type="entry name" value="SPRY_SSH4_like"/>
    <property type="match status" value="1"/>
</dbReference>
<evidence type="ECO:0000256" key="3">
    <source>
        <dbReference type="ARBA" id="ARBA00022989"/>
    </source>
</evidence>
<dbReference type="InterPro" id="IPR035780">
    <property type="entry name" value="SPRY_Ssh4-like"/>
</dbReference>
<gene>
    <name evidence="6" type="ORF">VHEMI05007</name>
</gene>
<keyword evidence="2" id="KW-0812">Transmembrane</keyword>
<dbReference type="OrthoDB" id="25503at2759"/>
<dbReference type="AlphaFoldDB" id="A0A0A1SWV0"/>
<keyword evidence="3" id="KW-1133">Transmembrane helix</keyword>
<keyword evidence="7" id="KW-1185">Reference proteome</keyword>
<evidence type="ECO:0000313" key="6">
    <source>
        <dbReference type="EMBL" id="CEJ89146.1"/>
    </source>
</evidence>
<dbReference type="Gene3D" id="2.60.120.920">
    <property type="match status" value="1"/>
</dbReference>
<name>A0A0A1SWV0_9HYPO</name>
<evidence type="ECO:0000256" key="4">
    <source>
        <dbReference type="ARBA" id="ARBA00023136"/>
    </source>
</evidence>
<proteinExistence type="predicted"/>
<organism evidence="6 7">
    <name type="scientific">[Torrubiella] hemipterigena</name>
    <dbReference type="NCBI Taxonomy" id="1531966"/>
    <lineage>
        <taxon>Eukaryota</taxon>
        <taxon>Fungi</taxon>
        <taxon>Dikarya</taxon>
        <taxon>Ascomycota</taxon>
        <taxon>Pezizomycotina</taxon>
        <taxon>Sordariomycetes</taxon>
        <taxon>Hypocreomycetidae</taxon>
        <taxon>Hypocreales</taxon>
        <taxon>Clavicipitaceae</taxon>
        <taxon>Clavicipitaceae incertae sedis</taxon>
        <taxon>'Torrubiella' clade</taxon>
    </lineage>
</organism>
<protein>
    <recommendedName>
        <fullName evidence="8">SPRY domain-containing protein</fullName>
    </recommendedName>
</protein>
<evidence type="ECO:0000256" key="1">
    <source>
        <dbReference type="ARBA" id="ARBA00004370"/>
    </source>
</evidence>
<evidence type="ECO:0000256" key="5">
    <source>
        <dbReference type="SAM" id="MobiDB-lite"/>
    </source>
</evidence>
<reference evidence="6 7" key="1">
    <citation type="journal article" date="2015" name="Genome Announc.">
        <title>Draft Genome Sequence and Gene Annotation of the Entomopathogenic Fungus Verticillium hemipterigenum.</title>
        <authorList>
            <person name="Horn F."/>
            <person name="Habel A."/>
            <person name="Scharf D.H."/>
            <person name="Dworschak J."/>
            <person name="Brakhage A.A."/>
            <person name="Guthke R."/>
            <person name="Hertweck C."/>
            <person name="Linde J."/>
        </authorList>
    </citation>
    <scope>NUCLEOTIDE SEQUENCE [LARGE SCALE GENOMIC DNA]</scope>
</reference>
<sequence length="383" mass="41797">MCFGSSKDHSEQDPAPRPAANQLRPSSTAPAVMNYGKSDYAPPPGPPPGRQSHGDYAPPPGPPPGRQEQYAPPSGPPPGHASQTDYAPPPGPPPSHDWAKPPSDSQPTASSKHDWEVAVPDTSLFPPPPPLFNGHYLSPTSNADEAQAQAGVKWCDENPLSQPITLDQAGLNALSSYNVRLMEPAGFNGKLNWLGPGVWEASTAKGTPDRCIISYPPLYSVNQHDPTKFGRPRTIYYEFRLRPDSRTNNLAVGFTALPYPSFRMPGWHRGSLAVHGDDGHKYINDLWGGKDFTQSFNKGEVYGIGMTLSPTGTHKPHVRIFFTRSGAMVGGWDLDEERDAEQDRPVTGLEGFHDLCCAIGTYDGVSFEVYFEPSRWLFRPEGI</sequence>
<dbReference type="HOGENOM" id="CLU_026654_1_0_1"/>
<dbReference type="InterPro" id="IPR043136">
    <property type="entry name" value="B30.2/SPRY_sf"/>
</dbReference>
<dbReference type="STRING" id="1531966.A0A0A1SWV0"/>
<dbReference type="EMBL" id="CDHN01000002">
    <property type="protein sequence ID" value="CEJ89146.1"/>
    <property type="molecule type" value="Genomic_DNA"/>
</dbReference>
<keyword evidence="4" id="KW-0472">Membrane</keyword>
<dbReference type="Proteomes" id="UP000039046">
    <property type="component" value="Unassembled WGS sequence"/>
</dbReference>
<dbReference type="GO" id="GO:0016020">
    <property type="term" value="C:membrane"/>
    <property type="evidence" value="ECO:0007669"/>
    <property type="project" value="UniProtKB-SubCell"/>
</dbReference>